<protein>
    <submittedName>
        <fullName evidence="1">DUF3830 family protein</fullName>
    </submittedName>
</protein>
<dbReference type="InterPro" id="IPR024532">
    <property type="entry name" value="DUF3830"/>
</dbReference>
<name>A0ABW0ZD50_9ACTN</name>
<reference evidence="2" key="1">
    <citation type="journal article" date="2019" name="Int. J. Syst. Evol. Microbiol.">
        <title>The Global Catalogue of Microorganisms (GCM) 10K type strain sequencing project: providing services to taxonomists for standard genome sequencing and annotation.</title>
        <authorList>
            <consortium name="The Broad Institute Genomics Platform"/>
            <consortium name="The Broad Institute Genome Sequencing Center for Infectious Disease"/>
            <person name="Wu L."/>
            <person name="Ma J."/>
        </authorList>
    </citation>
    <scope>NUCLEOTIDE SEQUENCE [LARGE SCALE GENOMIC DNA]</scope>
    <source>
        <strain evidence="2">YIM 94188</strain>
    </source>
</reference>
<dbReference type="Gene3D" id="2.40.100.20">
    <property type="match status" value="1"/>
</dbReference>
<evidence type="ECO:0000313" key="2">
    <source>
        <dbReference type="Proteomes" id="UP001596072"/>
    </source>
</evidence>
<gene>
    <name evidence="1" type="ORF">ACFPQB_08295</name>
</gene>
<dbReference type="Pfam" id="PF12903">
    <property type="entry name" value="DUF3830"/>
    <property type="match status" value="1"/>
</dbReference>
<dbReference type="InterPro" id="IPR029000">
    <property type="entry name" value="Cyclophilin-like_dom_sf"/>
</dbReference>
<accession>A0ABW0ZD50</accession>
<keyword evidence="2" id="KW-1185">Reference proteome</keyword>
<dbReference type="SUPFAM" id="SSF50891">
    <property type="entry name" value="Cyclophilin-like"/>
    <property type="match status" value="1"/>
</dbReference>
<dbReference type="EMBL" id="JBHSNS010000002">
    <property type="protein sequence ID" value="MFC5728916.1"/>
    <property type="molecule type" value="Genomic_DNA"/>
</dbReference>
<dbReference type="RefSeq" id="WP_136435081.1">
    <property type="nucleotide sequence ID" value="NZ_JBHSNS010000002.1"/>
</dbReference>
<sequence length="163" mass="17752">MTDAVARDEVRALWDSIWPTPVVREPSAGAGTLTLRIGEEKLEITLLEDVCPDTVAAVRESLPLTGYFVHAAWSGEVIRGVGPVDLPGSLELENATIFCAPGDVVYCPEHRELSVVYGDNDMRMADGPVSSSVWGQIRTDVGLLQKIGRDVRLFGVVRFTITQ</sequence>
<organism evidence="1 2">
    <name type="scientific">Nocardioides vastitatis</name>
    <dbReference type="NCBI Taxonomy" id="2568655"/>
    <lineage>
        <taxon>Bacteria</taxon>
        <taxon>Bacillati</taxon>
        <taxon>Actinomycetota</taxon>
        <taxon>Actinomycetes</taxon>
        <taxon>Propionibacteriales</taxon>
        <taxon>Nocardioidaceae</taxon>
        <taxon>Nocardioides</taxon>
    </lineage>
</organism>
<dbReference type="Proteomes" id="UP001596072">
    <property type="component" value="Unassembled WGS sequence"/>
</dbReference>
<proteinExistence type="predicted"/>
<evidence type="ECO:0000313" key="1">
    <source>
        <dbReference type="EMBL" id="MFC5728916.1"/>
    </source>
</evidence>
<comment type="caution">
    <text evidence="1">The sequence shown here is derived from an EMBL/GenBank/DDBJ whole genome shotgun (WGS) entry which is preliminary data.</text>
</comment>